<evidence type="ECO:0000256" key="4">
    <source>
        <dbReference type="ARBA" id="ARBA00022723"/>
    </source>
</evidence>
<dbReference type="SUPFAM" id="SSF55620">
    <property type="entry name" value="Tetrahydrobiopterin biosynthesis enzymes-like"/>
    <property type="match status" value="1"/>
</dbReference>
<comment type="caution">
    <text evidence="9">The sequence shown here is derived from an EMBL/GenBank/DDBJ whole genome shotgun (WGS) entry which is preliminary data.</text>
</comment>
<evidence type="ECO:0000256" key="6">
    <source>
        <dbReference type="ARBA" id="ARBA00023239"/>
    </source>
</evidence>
<dbReference type="PANTHER" id="PTHR12589">
    <property type="entry name" value="PYRUVOYL TETRAHYDROBIOPTERIN SYNTHASE"/>
    <property type="match status" value="1"/>
</dbReference>
<sequence>MGKIRLTKEFRFEMAHALWNYDGLCKNIHGHSYILAVTVIGEPIADENNVKLGMVMDFGDLKRIVHEEIVDRLDHCIVINKKAPSEQLLSLPQMSDRHELVDYQPTCENMLFDFADRIKHRLPENIQLFSLKLNETANSYAEWFASDNE</sequence>
<keyword evidence="6 8" id="KW-0456">Lyase</keyword>
<evidence type="ECO:0000256" key="8">
    <source>
        <dbReference type="PIRNR" id="PIRNR006113"/>
    </source>
</evidence>
<dbReference type="Proteomes" id="UP000708576">
    <property type="component" value="Unassembled WGS sequence"/>
</dbReference>
<dbReference type="EMBL" id="JAGUCO010000006">
    <property type="protein sequence ID" value="MBS2098833.1"/>
    <property type="molecule type" value="Genomic_DNA"/>
</dbReference>
<dbReference type="PIRSF" id="PIRSF006113">
    <property type="entry name" value="PTP_synth"/>
    <property type="match status" value="1"/>
</dbReference>
<comment type="cofactor">
    <cofactor evidence="8">
        <name>Zn(2+)</name>
        <dbReference type="ChEBI" id="CHEBI:29105"/>
    </cofactor>
    <text evidence="8">Binds 1 zinc ion per subunit.</text>
</comment>
<keyword evidence="10" id="KW-1185">Reference proteome</keyword>
<dbReference type="EC" id="4.-.-.-" evidence="8"/>
<reference evidence="9 10" key="1">
    <citation type="journal article" date="2015" name="Int. J. Syst. Evol. Microbiol.">
        <title>Carboxylicivirga linearis sp. nov., isolated from a sea cucumber culture pond.</title>
        <authorList>
            <person name="Wang F.Q."/>
            <person name="Zhou Y.X."/>
            <person name="Lin X.Z."/>
            <person name="Chen G.J."/>
            <person name="Du Z.J."/>
        </authorList>
    </citation>
    <scope>NUCLEOTIDE SEQUENCE [LARGE SCALE GENOMIC DNA]</scope>
    <source>
        <strain evidence="9 10">FB218</strain>
    </source>
</reference>
<evidence type="ECO:0000256" key="1">
    <source>
        <dbReference type="ARBA" id="ARBA00005061"/>
    </source>
</evidence>
<dbReference type="Gene3D" id="3.30.479.10">
    <property type="entry name" value="6-pyruvoyl tetrahydropterin synthase/QueD"/>
    <property type="match status" value="1"/>
</dbReference>
<evidence type="ECO:0000256" key="5">
    <source>
        <dbReference type="ARBA" id="ARBA00022833"/>
    </source>
</evidence>
<keyword evidence="4 8" id="KW-0479">Metal-binding</keyword>
<keyword evidence="5 8" id="KW-0862">Zinc</keyword>
<comment type="pathway">
    <text evidence="1 8">Purine metabolism; 7-cyano-7-deazaguanine biosynthesis.</text>
</comment>
<protein>
    <recommendedName>
        <fullName evidence="3 8">6-carboxy-5,6,7,8-tetrahydropterin synthase</fullName>
        <ecNumber evidence="8">4.-.-.-</ecNumber>
    </recommendedName>
</protein>
<evidence type="ECO:0000256" key="7">
    <source>
        <dbReference type="ARBA" id="ARBA00048807"/>
    </source>
</evidence>
<organism evidence="9 10">
    <name type="scientific">Carboxylicivirga linearis</name>
    <dbReference type="NCBI Taxonomy" id="1628157"/>
    <lineage>
        <taxon>Bacteria</taxon>
        <taxon>Pseudomonadati</taxon>
        <taxon>Bacteroidota</taxon>
        <taxon>Bacteroidia</taxon>
        <taxon>Marinilabiliales</taxon>
        <taxon>Marinilabiliaceae</taxon>
        <taxon>Carboxylicivirga</taxon>
    </lineage>
</organism>
<name>A0ABS5JVH6_9BACT</name>
<dbReference type="InterPro" id="IPR038418">
    <property type="entry name" value="6-PTP_synth/QueD_sf"/>
</dbReference>
<comment type="catalytic activity">
    <reaction evidence="7 8">
        <text>7,8-dihydroneopterin 3'-triphosphate + H2O = 6-carboxy-5,6,7,8-tetrahydropterin + triphosphate + acetaldehyde + 2 H(+)</text>
        <dbReference type="Rhea" id="RHEA:27966"/>
        <dbReference type="ChEBI" id="CHEBI:15343"/>
        <dbReference type="ChEBI" id="CHEBI:15377"/>
        <dbReference type="ChEBI" id="CHEBI:15378"/>
        <dbReference type="ChEBI" id="CHEBI:18036"/>
        <dbReference type="ChEBI" id="CHEBI:58462"/>
        <dbReference type="ChEBI" id="CHEBI:61032"/>
        <dbReference type="EC" id="4.1.2.50"/>
    </reaction>
</comment>
<evidence type="ECO:0000313" key="9">
    <source>
        <dbReference type="EMBL" id="MBS2098833.1"/>
    </source>
</evidence>
<dbReference type="Pfam" id="PF01242">
    <property type="entry name" value="PTPS"/>
    <property type="match status" value="1"/>
</dbReference>
<proteinExistence type="inferred from homology"/>
<accession>A0ABS5JVH6</accession>
<keyword evidence="8" id="KW-0671">Queuosine biosynthesis</keyword>
<comment type="similarity">
    <text evidence="2 8">Belongs to the PTPS family. QueD subfamily.</text>
</comment>
<gene>
    <name evidence="9" type="ORF">KEM10_11130</name>
</gene>
<evidence type="ECO:0000313" key="10">
    <source>
        <dbReference type="Proteomes" id="UP000708576"/>
    </source>
</evidence>
<dbReference type="PANTHER" id="PTHR12589:SF7">
    <property type="entry name" value="6-PYRUVOYL TETRAHYDROBIOPTERIN SYNTHASE"/>
    <property type="match status" value="1"/>
</dbReference>
<dbReference type="RefSeq" id="WP_212216075.1">
    <property type="nucleotide sequence ID" value="NZ_JAGUCO010000006.1"/>
</dbReference>
<dbReference type="InterPro" id="IPR007115">
    <property type="entry name" value="6-PTP_synth/QueD"/>
</dbReference>
<evidence type="ECO:0000256" key="3">
    <source>
        <dbReference type="ARBA" id="ARBA00018141"/>
    </source>
</evidence>
<evidence type="ECO:0000256" key="2">
    <source>
        <dbReference type="ARBA" id="ARBA00008900"/>
    </source>
</evidence>